<dbReference type="SMART" id="SM00421">
    <property type="entry name" value="HTH_LUXR"/>
    <property type="match status" value="1"/>
</dbReference>
<keyword evidence="7" id="KW-1185">Reference proteome</keyword>
<comment type="caution">
    <text evidence="6">The sequence shown here is derived from an EMBL/GenBank/DDBJ whole genome shotgun (WGS) entry which is preliminary data.</text>
</comment>
<evidence type="ECO:0000313" key="6">
    <source>
        <dbReference type="EMBL" id="KLN58262.1"/>
    </source>
</evidence>
<dbReference type="InterPro" id="IPR016032">
    <property type="entry name" value="Sig_transdc_resp-reg_C-effctor"/>
</dbReference>
<evidence type="ECO:0000313" key="7">
    <source>
        <dbReference type="Proteomes" id="UP000035170"/>
    </source>
</evidence>
<gene>
    <name evidence="6" type="primary">vjbR</name>
    <name evidence="6" type="ORF">VPARA_03730</name>
</gene>
<dbReference type="PROSITE" id="PS50043">
    <property type="entry name" value="HTH_LUXR_2"/>
    <property type="match status" value="1"/>
</dbReference>
<dbReference type="Gene3D" id="1.10.10.10">
    <property type="entry name" value="Winged helix-like DNA-binding domain superfamily/Winged helix DNA-binding domain"/>
    <property type="match status" value="1"/>
</dbReference>
<organism evidence="6 7">
    <name type="scientific">Variovorax paradoxus</name>
    <dbReference type="NCBI Taxonomy" id="34073"/>
    <lineage>
        <taxon>Bacteria</taxon>
        <taxon>Pseudomonadati</taxon>
        <taxon>Pseudomonadota</taxon>
        <taxon>Betaproteobacteria</taxon>
        <taxon>Burkholderiales</taxon>
        <taxon>Comamonadaceae</taxon>
        <taxon>Variovorax</taxon>
    </lineage>
</organism>
<dbReference type="GO" id="GO:0006355">
    <property type="term" value="P:regulation of DNA-templated transcription"/>
    <property type="evidence" value="ECO:0007669"/>
    <property type="project" value="InterPro"/>
</dbReference>
<name>A0A0H2MC65_VARPD</name>
<sequence length="161" mass="17584">MTHLTRNDRAGALRLLEQLESGHSPMRPHGAGSNGVRTRPRIATKAPGRSEFRRAAWQADRYRRAGLEHAVAVAFLYQLACRAAAPLHDAPLPDAPLAGLTPREGDVMHWLSRGKTDAEIAALLEISPRTVHKHLEHVYVKLGVETRTAAVIRALAAGRTS</sequence>
<dbReference type="CDD" id="cd06170">
    <property type="entry name" value="LuxR_C_like"/>
    <property type="match status" value="1"/>
</dbReference>
<dbReference type="PRINTS" id="PR00038">
    <property type="entry name" value="HTHLUXR"/>
</dbReference>
<dbReference type="Pfam" id="PF00196">
    <property type="entry name" value="GerE"/>
    <property type="match status" value="1"/>
</dbReference>
<dbReference type="PANTHER" id="PTHR44688">
    <property type="entry name" value="DNA-BINDING TRANSCRIPTIONAL ACTIVATOR DEVR_DOSR"/>
    <property type="match status" value="1"/>
</dbReference>
<keyword evidence="3" id="KW-0804">Transcription</keyword>
<dbReference type="GO" id="GO:0003677">
    <property type="term" value="F:DNA binding"/>
    <property type="evidence" value="ECO:0007669"/>
    <property type="project" value="UniProtKB-KW"/>
</dbReference>
<dbReference type="RefSeq" id="WP_047783045.1">
    <property type="nucleotide sequence ID" value="NZ_JZWI01000003.1"/>
</dbReference>
<dbReference type="PATRIC" id="fig|34073.19.peg.374"/>
<dbReference type="Proteomes" id="UP000035170">
    <property type="component" value="Unassembled WGS sequence"/>
</dbReference>
<feature type="region of interest" description="Disordered" evidence="4">
    <location>
        <begin position="19"/>
        <end position="39"/>
    </location>
</feature>
<evidence type="ECO:0000256" key="3">
    <source>
        <dbReference type="ARBA" id="ARBA00023163"/>
    </source>
</evidence>
<dbReference type="SUPFAM" id="SSF46894">
    <property type="entry name" value="C-terminal effector domain of the bipartite response regulators"/>
    <property type="match status" value="1"/>
</dbReference>
<dbReference type="EMBL" id="JZWI01000003">
    <property type="protein sequence ID" value="KLN58262.1"/>
    <property type="molecule type" value="Genomic_DNA"/>
</dbReference>
<evidence type="ECO:0000256" key="2">
    <source>
        <dbReference type="ARBA" id="ARBA00023125"/>
    </source>
</evidence>
<dbReference type="AlphaFoldDB" id="A0A0H2MC65"/>
<dbReference type="InterPro" id="IPR036388">
    <property type="entry name" value="WH-like_DNA-bd_sf"/>
</dbReference>
<feature type="domain" description="HTH luxR-type" evidence="5">
    <location>
        <begin position="93"/>
        <end position="158"/>
    </location>
</feature>
<evidence type="ECO:0000256" key="1">
    <source>
        <dbReference type="ARBA" id="ARBA00023015"/>
    </source>
</evidence>
<evidence type="ECO:0000256" key="4">
    <source>
        <dbReference type="SAM" id="MobiDB-lite"/>
    </source>
</evidence>
<reference evidence="6 7" key="1">
    <citation type="submission" date="2015-03" db="EMBL/GenBank/DDBJ databases">
        <title>Genome sequence of Variovorax paradoxus TBEA6.</title>
        <authorList>
            <person name="Poehlein A."/>
            <person name="Schuldes J."/>
            <person name="Wuebbeler J.H."/>
            <person name="Hiessl S."/>
            <person name="Steinbuechel A."/>
            <person name="Daniel R."/>
        </authorList>
    </citation>
    <scope>NUCLEOTIDE SEQUENCE [LARGE SCALE GENOMIC DNA]</scope>
    <source>
        <strain evidence="6 7">TBEA6</strain>
    </source>
</reference>
<evidence type="ECO:0000259" key="5">
    <source>
        <dbReference type="PROSITE" id="PS50043"/>
    </source>
</evidence>
<keyword evidence="2" id="KW-0238">DNA-binding</keyword>
<keyword evidence="1" id="KW-0805">Transcription regulation</keyword>
<accession>A0A0H2MC65</accession>
<dbReference type="InterPro" id="IPR000792">
    <property type="entry name" value="Tscrpt_reg_LuxR_C"/>
</dbReference>
<protein>
    <submittedName>
        <fullName evidence="6">HTH-type quorum sensing-dependent transcriptional regulator VjbR</fullName>
    </submittedName>
</protein>
<dbReference type="PANTHER" id="PTHR44688:SF16">
    <property type="entry name" value="DNA-BINDING TRANSCRIPTIONAL ACTIVATOR DEVR_DOSR"/>
    <property type="match status" value="1"/>
</dbReference>
<proteinExistence type="predicted"/>